<accession>A0ABY8CHX4</accession>
<organism evidence="1 2">
    <name type="scientific">Encephalitozoon hellem</name>
    <name type="common">Microsporidian parasite</name>
    <dbReference type="NCBI Taxonomy" id="27973"/>
    <lineage>
        <taxon>Eukaryota</taxon>
        <taxon>Fungi</taxon>
        <taxon>Fungi incertae sedis</taxon>
        <taxon>Microsporidia</taxon>
        <taxon>Unikaryonidae</taxon>
        <taxon>Encephalitozoon</taxon>
    </lineage>
</organism>
<name>A0ABY8CHX4_ENCHE</name>
<proteinExistence type="predicted"/>
<gene>
    <name evidence="1" type="ORF">PFJ87_04g01470</name>
</gene>
<dbReference type="Proteomes" id="UP001217963">
    <property type="component" value="Chromosome IV"/>
</dbReference>
<protein>
    <submittedName>
        <fullName evidence="1">Uncharacterized protein</fullName>
    </submittedName>
</protein>
<evidence type="ECO:0000313" key="2">
    <source>
        <dbReference type="Proteomes" id="UP001217963"/>
    </source>
</evidence>
<sequence length="226" mass="25886">MESVSGCPMRFESLKVFFEIVRNERHFKIQIITLESLDTFEAALKAEKIAYAKYFSSMIGKSESLSIILKDSDIYLPNPGRYVLFSNMRHREFVQVVFIPTLEEKLAIVGNRYIVEAYKHKNISELLKIAGEKETEIESHFGSGMDYFESVIMLAVRSKSKFKEILACSKEIDEKLGNSFFLQMKLNGLVHKQFVVRNGDSYRVNVSKAVLRHIGRRVGLDADSVV</sequence>
<evidence type="ECO:0000313" key="1">
    <source>
        <dbReference type="EMBL" id="WEL38473.1"/>
    </source>
</evidence>
<keyword evidence="2" id="KW-1185">Reference proteome</keyword>
<reference evidence="1 2" key="1">
    <citation type="submission" date="2023-02" db="EMBL/GenBank/DDBJ databases">
        <title>Encephalitozoon hellem ATCC 50451 complete genome.</title>
        <authorList>
            <person name="Mascarenhas dos Santos A.C."/>
            <person name="Julian A.T."/>
            <person name="Pombert J.-F."/>
        </authorList>
    </citation>
    <scope>NUCLEOTIDE SEQUENCE [LARGE SCALE GENOMIC DNA]</scope>
    <source>
        <strain evidence="1 2">ATCC 50451</strain>
    </source>
</reference>
<dbReference type="EMBL" id="CP119065">
    <property type="protein sequence ID" value="WEL38473.1"/>
    <property type="molecule type" value="Genomic_DNA"/>
</dbReference>